<evidence type="ECO:0000259" key="1">
    <source>
        <dbReference type="Pfam" id="PF15607"/>
    </source>
</evidence>
<keyword evidence="3" id="KW-1185">Reference proteome</keyword>
<comment type="caution">
    <text evidence="2">The sequence shown here is derived from an EMBL/GenBank/DDBJ whole genome shotgun (WGS) entry which is preliminary data.</text>
</comment>
<evidence type="ECO:0000313" key="3">
    <source>
        <dbReference type="Proteomes" id="UP000697927"/>
    </source>
</evidence>
<dbReference type="InterPro" id="IPR028946">
    <property type="entry name" value="Ntox44"/>
</dbReference>
<proteinExistence type="predicted"/>
<accession>A0ABX0VNS7</accession>
<feature type="domain" description="Bacterial toxin 44" evidence="1">
    <location>
        <begin position="12"/>
        <end position="87"/>
    </location>
</feature>
<organism evidence="2 3">
    <name type="scientific">Cedecea colo</name>
    <dbReference type="NCBI Taxonomy" id="2552946"/>
    <lineage>
        <taxon>Bacteria</taxon>
        <taxon>Pseudomonadati</taxon>
        <taxon>Pseudomonadota</taxon>
        <taxon>Gammaproteobacteria</taxon>
        <taxon>Enterobacterales</taxon>
        <taxon>Enterobacteriaceae</taxon>
        <taxon>Cedecea</taxon>
    </lineage>
</organism>
<dbReference type="Pfam" id="PF15607">
    <property type="entry name" value="Ntox44"/>
    <property type="match status" value="1"/>
</dbReference>
<evidence type="ECO:0000313" key="2">
    <source>
        <dbReference type="EMBL" id="NIY48726.1"/>
    </source>
</evidence>
<reference evidence="2 3" key="1">
    <citation type="journal article" date="2020" name="Microorganisms">
        <title>Polyphasic Characterisation of Cedecea colo sp. nov., a New Enteric Bacterium Isolated from the Koala Hindgut.</title>
        <authorList>
            <person name="Boath J.M."/>
            <person name="Dakhal S."/>
            <person name="Van T.T.H."/>
            <person name="Moore R.J."/>
            <person name="Dekiwadia C."/>
            <person name="Macreadie I.G."/>
        </authorList>
    </citation>
    <scope>NUCLEOTIDE SEQUENCE [LARGE SCALE GENOMIC DNA]</scope>
    <source>
        <strain evidence="2 3">ZA</strain>
    </source>
</reference>
<gene>
    <name evidence="2" type="ORF">E2L00_14730</name>
</gene>
<name>A0ABX0VNS7_9ENTR</name>
<dbReference type="Proteomes" id="UP000697927">
    <property type="component" value="Unassembled WGS sequence"/>
</dbReference>
<protein>
    <recommendedName>
        <fullName evidence="1">Bacterial toxin 44 domain-containing protein</fullName>
    </recommendedName>
</protein>
<sequence>MMRVRKRNHGPWDYKNQRGRKYAAFGNFNYGGAAAGIPDRILLRGAGAAQILVGTSRPEFADYPGPNSYGDDPEDQIWIRAGIDYAKRSDF</sequence>
<dbReference type="EMBL" id="SOYS01000006">
    <property type="protein sequence ID" value="NIY48726.1"/>
    <property type="molecule type" value="Genomic_DNA"/>
</dbReference>